<protein>
    <submittedName>
        <fullName evidence="7 8">Ectonucleoside triphosphate diphosphohydrolase 2-like</fullName>
    </submittedName>
</protein>
<keyword evidence="6" id="KW-1185">Reference proteome</keyword>
<dbReference type="PROSITE" id="PS01238">
    <property type="entry name" value="GDA1_CD39_NTPASE"/>
    <property type="match status" value="1"/>
</dbReference>
<gene>
    <name evidence="7 8 9" type="primary">LOC106462603</name>
</gene>
<keyword evidence="4" id="KW-0812">Transmembrane</keyword>
<feature type="transmembrane region" description="Helical" evidence="4">
    <location>
        <begin position="452"/>
        <end position="478"/>
    </location>
</feature>
<sequence>MVVGGSGLLTVSLLYSLTGGEIPFDYGVVFDAGSTHTQITVYKWEGDKYQGTGEVKQITSCKVEGGVASETDPKEAGPSLMPCLSNVSQFIPTKKLAGTPLYVGATAGMRLLNLSNTLLAEAILLLTRCTLVQSDFSVKTVEIISGHDEGVFAWITANFFLRRFVTQPSYEEVSLEEDSYLSTTTVGTLDLGGASTQIAFELSKGDSENRSVSALKLYGHNYRVFSKSYLCFGINEALRRFYFLLVKDPLKITTIDNPCGPKGHNQTYSGMYLFDQPCTWTERSAELVRLNPSILNENYTFVGQNNNTECAITVSKLFDVKSCKNTFKECLEAPEKPLPMAQFIAFSDFFYTLNFFNATNGTLEDFKQNIDRFCEKPWKEVKDLNSSYLELYCFEGHFVHYILTTSYGFTSTTWSNIIFKKQVGKMDLGWSLGYMTNTTNALPAEKPTLPILALPVFVTLLLLTFIILVISGFFGFYFSTINVSKILSLYVYYKMVFFLGC</sequence>
<name>A0ABM1SPR2_LIMPO</name>
<dbReference type="GeneID" id="106462603"/>
<dbReference type="PANTHER" id="PTHR11782:SF83">
    <property type="entry name" value="GUANOSINE-DIPHOSPHATASE"/>
    <property type="match status" value="1"/>
</dbReference>
<evidence type="ECO:0000256" key="2">
    <source>
        <dbReference type="ARBA" id="ARBA00022801"/>
    </source>
</evidence>
<organism evidence="6 9">
    <name type="scientific">Limulus polyphemus</name>
    <name type="common">Atlantic horseshoe crab</name>
    <dbReference type="NCBI Taxonomy" id="6850"/>
    <lineage>
        <taxon>Eukaryota</taxon>
        <taxon>Metazoa</taxon>
        <taxon>Ecdysozoa</taxon>
        <taxon>Arthropoda</taxon>
        <taxon>Chelicerata</taxon>
        <taxon>Merostomata</taxon>
        <taxon>Xiphosura</taxon>
        <taxon>Limulidae</taxon>
        <taxon>Limulus</taxon>
    </lineage>
</organism>
<dbReference type="Gene3D" id="3.30.420.40">
    <property type="match status" value="1"/>
</dbReference>
<dbReference type="RefSeq" id="XP_013778001.1">
    <property type="nucleotide sequence ID" value="XM_013922547.2"/>
</dbReference>
<evidence type="ECO:0000256" key="1">
    <source>
        <dbReference type="ARBA" id="ARBA00009283"/>
    </source>
</evidence>
<keyword evidence="4" id="KW-0472">Membrane</keyword>
<dbReference type="InterPro" id="IPR000407">
    <property type="entry name" value="GDA1_CD39_NTPase"/>
</dbReference>
<dbReference type="RefSeq" id="XP_022245618.1">
    <property type="nucleotide sequence ID" value="XM_022389910.1"/>
</dbReference>
<comment type="similarity">
    <text evidence="1 3">Belongs to the GDA1/CD39 NTPase family.</text>
</comment>
<dbReference type="Pfam" id="PF01150">
    <property type="entry name" value="GDA1_CD39"/>
    <property type="match status" value="1"/>
</dbReference>
<evidence type="ECO:0000256" key="4">
    <source>
        <dbReference type="SAM" id="Phobius"/>
    </source>
</evidence>
<dbReference type="RefSeq" id="XP_022245617.1">
    <property type="nucleotide sequence ID" value="XM_022389909.1"/>
</dbReference>
<dbReference type="Proteomes" id="UP000694941">
    <property type="component" value="Unplaced"/>
</dbReference>
<keyword evidence="2 3" id="KW-0378">Hydrolase</keyword>
<keyword evidence="4" id="KW-1133">Transmembrane helix</keyword>
<evidence type="ECO:0000313" key="6">
    <source>
        <dbReference type="Proteomes" id="UP000694941"/>
    </source>
</evidence>
<feature type="signal peptide" evidence="5">
    <location>
        <begin position="1"/>
        <end position="20"/>
    </location>
</feature>
<proteinExistence type="inferred from homology"/>
<dbReference type="PANTHER" id="PTHR11782">
    <property type="entry name" value="ADENOSINE/GUANOSINE DIPHOSPHATASE"/>
    <property type="match status" value="1"/>
</dbReference>
<keyword evidence="5" id="KW-0732">Signal</keyword>
<evidence type="ECO:0000256" key="5">
    <source>
        <dbReference type="SAM" id="SignalP"/>
    </source>
</evidence>
<evidence type="ECO:0000313" key="8">
    <source>
        <dbReference type="RefSeq" id="XP_022245617.1"/>
    </source>
</evidence>
<accession>A0ABM1SPR2</accession>
<feature type="chain" id="PRO_5045023185" evidence="5">
    <location>
        <begin position="21"/>
        <end position="501"/>
    </location>
</feature>
<reference evidence="7 8" key="1">
    <citation type="submission" date="2025-05" db="UniProtKB">
        <authorList>
            <consortium name="RefSeq"/>
        </authorList>
    </citation>
    <scope>IDENTIFICATION</scope>
    <source>
        <tissue evidence="7 8">Muscle</tissue>
    </source>
</reference>
<evidence type="ECO:0000256" key="3">
    <source>
        <dbReference type="RuleBase" id="RU003833"/>
    </source>
</evidence>
<evidence type="ECO:0000313" key="7">
    <source>
        <dbReference type="RefSeq" id="XP_013778001.1"/>
    </source>
</evidence>
<evidence type="ECO:0000313" key="9">
    <source>
        <dbReference type="RefSeq" id="XP_022245618.1"/>
    </source>
</evidence>
<dbReference type="Gene3D" id="3.30.420.150">
    <property type="entry name" value="Exopolyphosphatase. Domain 2"/>
    <property type="match status" value="1"/>
</dbReference>